<proteinExistence type="predicted"/>
<keyword evidence="3" id="KW-0804">Transcription</keyword>
<dbReference type="PROSITE" id="PS50949">
    <property type="entry name" value="HTH_GNTR"/>
    <property type="match status" value="1"/>
</dbReference>
<dbReference type="GO" id="GO:0003700">
    <property type="term" value="F:DNA-binding transcription factor activity"/>
    <property type="evidence" value="ECO:0007669"/>
    <property type="project" value="InterPro"/>
</dbReference>
<dbReference type="InterPro" id="IPR036388">
    <property type="entry name" value="WH-like_DNA-bd_sf"/>
</dbReference>
<protein>
    <submittedName>
        <fullName evidence="5">GntR family transcriptional regulator</fullName>
    </submittedName>
</protein>
<dbReference type="AlphaFoldDB" id="A0AAU2V7G4"/>
<feature type="domain" description="HTH gntR-type" evidence="4">
    <location>
        <begin position="90"/>
        <end position="158"/>
    </location>
</feature>
<accession>A0AAU2V7G4</accession>
<keyword evidence="1" id="KW-0805">Transcription regulation</keyword>
<dbReference type="InterPro" id="IPR000524">
    <property type="entry name" value="Tscrpt_reg_HTH_GntR"/>
</dbReference>
<sequence length="178" mass="19472">MTRRGVRPVSATDLSDTGHVVFTRIARGDHLFGSMLPLPADLATALRVPEICVRSALDRLHDLRVLDRDVGRRLIVAPRERWTVRHTEPGPNAVTVARQLRSEIRDGWHLPDHPLPPVHDLARLMGFPAGDVRRAMRDLAAEGMLALPVRGNAVVISLRPAPAPTIALADHGMEGAPC</sequence>
<evidence type="ECO:0000256" key="3">
    <source>
        <dbReference type="ARBA" id="ARBA00023163"/>
    </source>
</evidence>
<dbReference type="Pfam" id="PF00392">
    <property type="entry name" value="GntR"/>
    <property type="match status" value="1"/>
</dbReference>
<evidence type="ECO:0000259" key="4">
    <source>
        <dbReference type="PROSITE" id="PS50949"/>
    </source>
</evidence>
<dbReference type="SUPFAM" id="SSF46785">
    <property type="entry name" value="Winged helix' DNA-binding domain"/>
    <property type="match status" value="2"/>
</dbReference>
<evidence type="ECO:0000313" key="5">
    <source>
        <dbReference type="EMBL" id="WTW63210.1"/>
    </source>
</evidence>
<evidence type="ECO:0000256" key="2">
    <source>
        <dbReference type="ARBA" id="ARBA00023125"/>
    </source>
</evidence>
<gene>
    <name evidence="5" type="ORF">OG549_22565</name>
</gene>
<organism evidence="5">
    <name type="scientific">Streptomyces sp. NBC_00003</name>
    <dbReference type="NCBI Taxonomy" id="2903608"/>
    <lineage>
        <taxon>Bacteria</taxon>
        <taxon>Bacillati</taxon>
        <taxon>Actinomycetota</taxon>
        <taxon>Actinomycetes</taxon>
        <taxon>Kitasatosporales</taxon>
        <taxon>Streptomycetaceae</taxon>
        <taxon>Streptomyces</taxon>
    </lineage>
</organism>
<dbReference type="Gene3D" id="1.10.10.10">
    <property type="entry name" value="Winged helix-like DNA-binding domain superfamily/Winged helix DNA-binding domain"/>
    <property type="match status" value="2"/>
</dbReference>
<keyword evidence="2" id="KW-0238">DNA-binding</keyword>
<dbReference type="GO" id="GO:0003677">
    <property type="term" value="F:DNA binding"/>
    <property type="evidence" value="ECO:0007669"/>
    <property type="project" value="UniProtKB-KW"/>
</dbReference>
<name>A0AAU2V7G4_9ACTN</name>
<dbReference type="InterPro" id="IPR036390">
    <property type="entry name" value="WH_DNA-bd_sf"/>
</dbReference>
<reference evidence="5" key="1">
    <citation type="submission" date="2022-10" db="EMBL/GenBank/DDBJ databases">
        <title>The complete genomes of actinobacterial strains from the NBC collection.</title>
        <authorList>
            <person name="Joergensen T.S."/>
            <person name="Alvarez Arevalo M."/>
            <person name="Sterndorff E.B."/>
            <person name="Faurdal D."/>
            <person name="Vuksanovic O."/>
            <person name="Mourched A.-S."/>
            <person name="Charusanti P."/>
            <person name="Shaw S."/>
            <person name="Blin K."/>
            <person name="Weber T."/>
        </authorList>
    </citation>
    <scope>NUCLEOTIDE SEQUENCE</scope>
    <source>
        <strain evidence="5">NBC_00003</strain>
    </source>
</reference>
<dbReference type="EMBL" id="CP108318">
    <property type="protein sequence ID" value="WTW63210.1"/>
    <property type="molecule type" value="Genomic_DNA"/>
</dbReference>
<evidence type="ECO:0000256" key="1">
    <source>
        <dbReference type="ARBA" id="ARBA00023015"/>
    </source>
</evidence>